<dbReference type="Gene3D" id="1.20.58.1540">
    <property type="entry name" value="Actin interacting protein 3, C-terminal domain"/>
    <property type="match status" value="1"/>
</dbReference>
<feature type="region of interest" description="Disordered" evidence="2">
    <location>
        <begin position="263"/>
        <end position="316"/>
    </location>
</feature>
<evidence type="ECO:0000259" key="3">
    <source>
        <dbReference type="SMART" id="SM00806"/>
    </source>
</evidence>
<keyword evidence="1" id="KW-0175">Coiled coil</keyword>
<feature type="region of interest" description="Disordered" evidence="2">
    <location>
        <begin position="1"/>
        <end position="37"/>
    </location>
</feature>
<keyword evidence="5" id="KW-1185">Reference proteome</keyword>
<sequence length="754" mass="83832">MTSADGGGGTPPNLSSSSSSSTSSLAPMYTTNRPKRKSLSTIESCVTRLLVSTKHLLESLTQWARQEVDDKFVSDAYVKLGNDFRSASRAFTNSGIDISDLGNVPQQLRVILEAALAEAPSQENLDRFLPDIRQIIVTLLQNLKVKQAKAKAMANERSAREALESNSEKSRQSRNFLEVPTETASEAVKNASLSLPEANSGRKSNTSSIGARTPERKDALSQLQNGDALQRRASKRFSAYQFAKLTSLPNQSKFKQINEATSAFEPQATPRSPEALPIATTNANANSPTSAPTNANSPLNASAPTHAPTNANDSVVSESNLTTGETYVLLRINSTTRKSFITLPATLASIRLLFVEKFGYSPAGGTFPDIYIEDPHSKAFYELEESLLGDVKTGTLLCLQENTKREEETWSKLGSRIEELNLKLESMSTDLTSKVENAISSIEIPTPVISSASDSKLLPRVKQTASNVDRRELTRLENELRAVKQLNNASTDEFSSTLAKVMQKLKVLQESGLEVSQNANRKYMESCHLKLSEESDSLLTKVDDLQDVMEEVRKDVAQRGVRVGEKQLKQILKEISEANKSWQEMSSYITKEKSIWKKIWESELDKVCEEQQFFNLQDDLTNDLKEDLARIQETYELIEQCSIEQSKGVPSKRSKVVANLHIPEPGESLHSIKDQVLVNIASLNPNHESRVEAIERAEKLREKERAMSRLNKFQEELGDFVEDNRLKKSGGIEEIENLRKQRDQENLKSSFGIV</sequence>
<feature type="compositionally biased region" description="Polar residues" evidence="2">
    <location>
        <begin position="279"/>
        <end position="316"/>
    </location>
</feature>
<feature type="compositionally biased region" description="Polar residues" evidence="2">
    <location>
        <begin position="201"/>
        <end position="210"/>
    </location>
</feature>
<feature type="region of interest" description="Disordered" evidence="2">
    <location>
        <begin position="156"/>
        <end position="227"/>
    </location>
</feature>
<dbReference type="Proteomes" id="UP001497383">
    <property type="component" value="Chromosome 1"/>
</dbReference>
<name>A0ABP0ZDS8_9ASCO</name>
<dbReference type="SMART" id="SM00806">
    <property type="entry name" value="AIP3"/>
    <property type="match status" value="1"/>
</dbReference>
<feature type="compositionally biased region" description="Gly residues" evidence="2">
    <location>
        <begin position="1"/>
        <end position="10"/>
    </location>
</feature>
<protein>
    <recommendedName>
        <fullName evidence="3">Actin interacting protein 3 C-terminal domain-containing protein</fullName>
    </recommendedName>
</protein>
<evidence type="ECO:0000256" key="2">
    <source>
        <dbReference type="SAM" id="MobiDB-lite"/>
    </source>
</evidence>
<dbReference type="InterPro" id="IPR005613">
    <property type="entry name" value="AIP3_C"/>
</dbReference>
<evidence type="ECO:0000313" key="5">
    <source>
        <dbReference type="Proteomes" id="UP001497383"/>
    </source>
</evidence>
<dbReference type="PANTHER" id="PTHR22741:SF10">
    <property type="entry name" value="COILED-COIL DOMAIN-CONTAINING PROTEIN CG32809"/>
    <property type="match status" value="1"/>
</dbReference>
<dbReference type="InterPro" id="IPR056279">
    <property type="entry name" value="Aip3p_Bud6_N"/>
</dbReference>
<dbReference type="Pfam" id="PF23153">
    <property type="entry name" value="Aip3p_Bud6_N"/>
    <property type="match status" value="1"/>
</dbReference>
<dbReference type="RefSeq" id="XP_066827488.1">
    <property type="nucleotide sequence ID" value="XM_066975839.1"/>
</dbReference>
<dbReference type="PANTHER" id="PTHR22741">
    <property type="entry name" value="P140CAP/SNIP-RELATED"/>
    <property type="match status" value="1"/>
</dbReference>
<dbReference type="InterPro" id="IPR051825">
    <property type="entry name" value="SRCIN1"/>
</dbReference>
<accession>A0ABP0ZDS8</accession>
<gene>
    <name evidence="4" type="ORF">LODBEIA_P05500</name>
</gene>
<dbReference type="EMBL" id="OZ022405">
    <property type="protein sequence ID" value="CAK9435937.1"/>
    <property type="molecule type" value="Genomic_DNA"/>
</dbReference>
<proteinExistence type="predicted"/>
<feature type="domain" description="Actin interacting protein 3 C-terminal" evidence="3">
    <location>
        <begin position="329"/>
        <end position="744"/>
    </location>
</feature>
<feature type="compositionally biased region" description="Low complexity" evidence="2">
    <location>
        <begin position="15"/>
        <end position="24"/>
    </location>
</feature>
<feature type="compositionally biased region" description="Basic and acidic residues" evidence="2">
    <location>
        <begin position="157"/>
        <end position="171"/>
    </location>
</feature>
<dbReference type="GeneID" id="92205746"/>
<dbReference type="InterPro" id="IPR022782">
    <property type="entry name" value="AIP3-like_C"/>
</dbReference>
<dbReference type="Pfam" id="PF03915">
    <property type="entry name" value="AIP3"/>
    <property type="match status" value="1"/>
</dbReference>
<evidence type="ECO:0000256" key="1">
    <source>
        <dbReference type="ARBA" id="ARBA00023054"/>
    </source>
</evidence>
<reference evidence="4 5" key="1">
    <citation type="submission" date="2024-03" db="EMBL/GenBank/DDBJ databases">
        <authorList>
            <person name="Brejova B."/>
        </authorList>
    </citation>
    <scope>NUCLEOTIDE SEQUENCE [LARGE SCALE GENOMIC DNA]</scope>
    <source>
        <strain evidence="4 5">CBS 14171</strain>
    </source>
</reference>
<organism evidence="4 5">
    <name type="scientific">Lodderomyces beijingensis</name>
    <dbReference type="NCBI Taxonomy" id="1775926"/>
    <lineage>
        <taxon>Eukaryota</taxon>
        <taxon>Fungi</taxon>
        <taxon>Dikarya</taxon>
        <taxon>Ascomycota</taxon>
        <taxon>Saccharomycotina</taxon>
        <taxon>Pichiomycetes</taxon>
        <taxon>Debaryomycetaceae</taxon>
        <taxon>Candida/Lodderomyces clade</taxon>
        <taxon>Lodderomyces</taxon>
    </lineage>
</organism>
<evidence type="ECO:0000313" key="4">
    <source>
        <dbReference type="EMBL" id="CAK9435937.1"/>
    </source>
</evidence>